<evidence type="ECO:0000256" key="5">
    <source>
        <dbReference type="ARBA" id="ARBA00022553"/>
    </source>
</evidence>
<feature type="coiled-coil region" evidence="12">
    <location>
        <begin position="380"/>
        <end position="414"/>
    </location>
</feature>
<evidence type="ECO:0000256" key="9">
    <source>
        <dbReference type="ARBA" id="ARBA00022989"/>
    </source>
</evidence>
<evidence type="ECO:0000313" key="16">
    <source>
        <dbReference type="EMBL" id="SDG78295.1"/>
    </source>
</evidence>
<evidence type="ECO:0000256" key="8">
    <source>
        <dbReference type="ARBA" id="ARBA00022777"/>
    </source>
</evidence>
<protein>
    <recommendedName>
        <fullName evidence="3">histidine kinase</fullName>
        <ecNumber evidence="3">2.7.13.3</ecNumber>
    </recommendedName>
</protein>
<dbReference type="SMART" id="SM00388">
    <property type="entry name" value="HisKA"/>
    <property type="match status" value="1"/>
</dbReference>
<dbReference type="InterPro" id="IPR033479">
    <property type="entry name" value="dCache_1"/>
</dbReference>
<keyword evidence="9 13" id="KW-1133">Transmembrane helix</keyword>
<evidence type="ECO:0000256" key="6">
    <source>
        <dbReference type="ARBA" id="ARBA00022679"/>
    </source>
</evidence>
<dbReference type="EMBL" id="FNCQ01000009">
    <property type="protein sequence ID" value="SDG78295.1"/>
    <property type="molecule type" value="Genomic_DNA"/>
</dbReference>
<dbReference type="GO" id="GO:0000155">
    <property type="term" value="F:phosphorelay sensor kinase activity"/>
    <property type="evidence" value="ECO:0007669"/>
    <property type="project" value="InterPro"/>
</dbReference>
<name>A0A1G7X282_9BACT</name>
<dbReference type="PRINTS" id="PR00344">
    <property type="entry name" value="BCTRLSENSOR"/>
</dbReference>
<dbReference type="PANTHER" id="PTHR43711:SF26">
    <property type="entry name" value="SENSOR HISTIDINE KINASE RCSC"/>
    <property type="match status" value="1"/>
</dbReference>
<dbReference type="Gene3D" id="3.30.565.10">
    <property type="entry name" value="Histidine kinase-like ATPase, C-terminal domain"/>
    <property type="match status" value="1"/>
</dbReference>
<evidence type="ECO:0000259" key="14">
    <source>
        <dbReference type="PROSITE" id="PS50109"/>
    </source>
</evidence>
<evidence type="ECO:0000256" key="7">
    <source>
        <dbReference type="ARBA" id="ARBA00022692"/>
    </source>
</evidence>
<dbReference type="Gene3D" id="6.10.340.10">
    <property type="match status" value="1"/>
</dbReference>
<dbReference type="InterPro" id="IPR003661">
    <property type="entry name" value="HisK_dim/P_dom"/>
</dbReference>
<keyword evidence="4" id="KW-1003">Cell membrane</keyword>
<dbReference type="InterPro" id="IPR005467">
    <property type="entry name" value="His_kinase_dom"/>
</dbReference>
<proteinExistence type="predicted"/>
<dbReference type="GO" id="GO:0005886">
    <property type="term" value="C:plasma membrane"/>
    <property type="evidence" value="ECO:0007669"/>
    <property type="project" value="UniProtKB-SubCell"/>
</dbReference>
<dbReference type="Pfam" id="PF00672">
    <property type="entry name" value="HAMP"/>
    <property type="match status" value="1"/>
</dbReference>
<dbReference type="RefSeq" id="WP_255399851.1">
    <property type="nucleotide sequence ID" value="NZ_FNCQ01000009.1"/>
</dbReference>
<feature type="transmembrane region" description="Helical" evidence="13">
    <location>
        <begin position="305"/>
        <end position="328"/>
    </location>
</feature>
<sequence length="641" mass="73474">MIKMNIRRSFSTKLSLWVLIMAVPVFCGSVGLLFYHSQGMIRGEAVQRANVMLDVSLQRIHRYLITIETATNSYSWLIEKSMQPDSLMAISERIVHFNPYSDGCAISIEPDVIPQYPRHFMAYSIRKDSDSITTAQEKDYNYFTEEWYATPRDRNKPAWVVYYDETNQLNLNKNGMIATYSRPLYNAQHQHIGVVSTEMSLLHISDILAEEKPYPNSYFILLDEKGRYVGHPDSTRLFNKTIFGVANLQKQKDLIVLGHEMTKGNQGEMSVTINDVPSQVCYKPVPGTSWSLAIVCPDSDILKDYYRLIFIVVTLLIVALVFIAFYCYKMMARSLSPLRQLLRKTQEIAKGDLKVEIERISRIDEMGCLQNSYVTMLESLRQYMDSVRAASDKAHKYNEELEQATLLVKEADRQKTSFIQNMTHQVRTPLNVIMGYAQILNSPSAPILPCDCVSEDEIKGLTATMEHNSKLLTRLILMLLDSSDATFSETAISRNREAVSANTAMMEMVDYVMQLYPDLRFIGFETEVPDDLLITTNRQFLQYSLAEVLLNAVKYSDGQHIMTRITRTDTTIRFIIEDTGKGIAEADRERIFKFFTKVDDFSEGLGLGLPLTRRHVENLGGKFWLDTSYHDGCRFIFEFPL</sequence>
<keyword evidence="6" id="KW-0808">Transferase</keyword>
<feature type="domain" description="Histidine kinase" evidence="14">
    <location>
        <begin position="421"/>
        <end position="641"/>
    </location>
</feature>
<dbReference type="Proteomes" id="UP000198779">
    <property type="component" value="Unassembled WGS sequence"/>
</dbReference>
<evidence type="ECO:0000256" key="10">
    <source>
        <dbReference type="ARBA" id="ARBA00023012"/>
    </source>
</evidence>
<evidence type="ECO:0000256" key="1">
    <source>
        <dbReference type="ARBA" id="ARBA00000085"/>
    </source>
</evidence>
<keyword evidence="11 13" id="KW-0472">Membrane</keyword>
<evidence type="ECO:0000256" key="13">
    <source>
        <dbReference type="SAM" id="Phobius"/>
    </source>
</evidence>
<dbReference type="SUPFAM" id="SSF47384">
    <property type="entry name" value="Homodimeric domain of signal transducing histidine kinase"/>
    <property type="match status" value="1"/>
</dbReference>
<dbReference type="SUPFAM" id="SSF158472">
    <property type="entry name" value="HAMP domain-like"/>
    <property type="match status" value="1"/>
</dbReference>
<dbReference type="CDD" id="cd00082">
    <property type="entry name" value="HisKA"/>
    <property type="match status" value="1"/>
</dbReference>
<dbReference type="InterPro" id="IPR036097">
    <property type="entry name" value="HisK_dim/P_sf"/>
</dbReference>
<dbReference type="InterPro" id="IPR050736">
    <property type="entry name" value="Sensor_HK_Regulatory"/>
</dbReference>
<dbReference type="STRING" id="645274.SAMN04487901_10994"/>
<dbReference type="Gene3D" id="1.10.287.130">
    <property type="match status" value="1"/>
</dbReference>
<organism evidence="16 17">
    <name type="scientific">Prevotella communis</name>
    <dbReference type="NCBI Taxonomy" id="2913614"/>
    <lineage>
        <taxon>Bacteria</taxon>
        <taxon>Pseudomonadati</taxon>
        <taxon>Bacteroidota</taxon>
        <taxon>Bacteroidia</taxon>
        <taxon>Bacteroidales</taxon>
        <taxon>Prevotellaceae</taxon>
        <taxon>Prevotella</taxon>
    </lineage>
</organism>
<reference evidence="17" key="1">
    <citation type="submission" date="2016-10" db="EMBL/GenBank/DDBJ databases">
        <authorList>
            <person name="Varghese N."/>
            <person name="Submissions S."/>
        </authorList>
    </citation>
    <scope>NUCLEOTIDE SEQUENCE [LARGE SCALE GENOMIC DNA]</scope>
    <source>
        <strain evidence="17">BP1-148</strain>
    </source>
</reference>
<dbReference type="InterPro" id="IPR004358">
    <property type="entry name" value="Sig_transdc_His_kin-like_C"/>
</dbReference>
<dbReference type="InterPro" id="IPR003660">
    <property type="entry name" value="HAMP_dom"/>
</dbReference>
<keyword evidence="10" id="KW-0902">Two-component regulatory system</keyword>
<accession>A0A1G7X282</accession>
<dbReference type="PROSITE" id="PS50109">
    <property type="entry name" value="HIS_KIN"/>
    <property type="match status" value="1"/>
</dbReference>
<dbReference type="CDD" id="cd12912">
    <property type="entry name" value="PDC2_MCP_like"/>
    <property type="match status" value="1"/>
</dbReference>
<evidence type="ECO:0000256" key="12">
    <source>
        <dbReference type="SAM" id="Coils"/>
    </source>
</evidence>
<dbReference type="InterPro" id="IPR036890">
    <property type="entry name" value="HATPase_C_sf"/>
</dbReference>
<comment type="subcellular location">
    <subcellularLocation>
        <location evidence="2">Cell membrane</location>
        <topology evidence="2">Multi-pass membrane protein</topology>
    </subcellularLocation>
</comment>
<dbReference type="SUPFAM" id="SSF55874">
    <property type="entry name" value="ATPase domain of HSP90 chaperone/DNA topoisomerase II/histidine kinase"/>
    <property type="match status" value="1"/>
</dbReference>
<evidence type="ECO:0000256" key="3">
    <source>
        <dbReference type="ARBA" id="ARBA00012438"/>
    </source>
</evidence>
<dbReference type="InterPro" id="IPR003594">
    <property type="entry name" value="HATPase_dom"/>
</dbReference>
<evidence type="ECO:0000259" key="15">
    <source>
        <dbReference type="PROSITE" id="PS50885"/>
    </source>
</evidence>
<dbReference type="AlphaFoldDB" id="A0A1G7X282"/>
<dbReference type="PANTHER" id="PTHR43711">
    <property type="entry name" value="TWO-COMPONENT HISTIDINE KINASE"/>
    <property type="match status" value="1"/>
</dbReference>
<dbReference type="Pfam" id="PF02518">
    <property type="entry name" value="HATPase_c"/>
    <property type="match status" value="1"/>
</dbReference>
<dbReference type="CDD" id="cd12913">
    <property type="entry name" value="PDC1_MCP_like"/>
    <property type="match status" value="1"/>
</dbReference>
<keyword evidence="7 13" id="KW-0812">Transmembrane</keyword>
<evidence type="ECO:0000256" key="11">
    <source>
        <dbReference type="ARBA" id="ARBA00023136"/>
    </source>
</evidence>
<gene>
    <name evidence="16" type="ORF">SAMN04487901_10994</name>
</gene>
<keyword evidence="12" id="KW-0175">Coiled coil</keyword>
<evidence type="ECO:0000256" key="2">
    <source>
        <dbReference type="ARBA" id="ARBA00004651"/>
    </source>
</evidence>
<comment type="catalytic activity">
    <reaction evidence="1">
        <text>ATP + protein L-histidine = ADP + protein N-phospho-L-histidine.</text>
        <dbReference type="EC" id="2.7.13.3"/>
    </reaction>
</comment>
<dbReference type="SMART" id="SM00387">
    <property type="entry name" value="HATPase_c"/>
    <property type="match status" value="1"/>
</dbReference>
<dbReference type="SMART" id="SM00304">
    <property type="entry name" value="HAMP"/>
    <property type="match status" value="1"/>
</dbReference>
<dbReference type="EC" id="2.7.13.3" evidence="3"/>
<keyword evidence="8" id="KW-0418">Kinase</keyword>
<evidence type="ECO:0000256" key="4">
    <source>
        <dbReference type="ARBA" id="ARBA00022475"/>
    </source>
</evidence>
<keyword evidence="5" id="KW-0597">Phosphoprotein</keyword>
<dbReference type="Pfam" id="PF02743">
    <property type="entry name" value="dCache_1"/>
    <property type="match status" value="1"/>
</dbReference>
<feature type="domain" description="HAMP" evidence="15">
    <location>
        <begin position="332"/>
        <end position="385"/>
    </location>
</feature>
<dbReference type="PROSITE" id="PS50885">
    <property type="entry name" value="HAMP"/>
    <property type="match status" value="1"/>
</dbReference>
<dbReference type="Gene3D" id="3.30.450.20">
    <property type="entry name" value="PAS domain"/>
    <property type="match status" value="2"/>
</dbReference>
<dbReference type="Pfam" id="PF00512">
    <property type="entry name" value="HisKA"/>
    <property type="match status" value="1"/>
</dbReference>
<dbReference type="CDD" id="cd06225">
    <property type="entry name" value="HAMP"/>
    <property type="match status" value="1"/>
</dbReference>
<evidence type="ECO:0000313" key="17">
    <source>
        <dbReference type="Proteomes" id="UP000198779"/>
    </source>
</evidence>
<keyword evidence="17" id="KW-1185">Reference proteome</keyword>